<dbReference type="AlphaFoldDB" id="A0A1Z1WDD6"/>
<feature type="domain" description="Glycoside-hydrolase family GH114 TIM-barrel" evidence="3">
    <location>
        <begin position="54"/>
        <end position="314"/>
    </location>
</feature>
<gene>
    <name evidence="4" type="ORF">SMD44_03885</name>
</gene>
<sequence length="326" mass="35887">MRAASHRPRHAVNRVSAVLLLLAAALTGCAEKPGQGPPADPAWWAPAPGEITDWDWQITEPYDLSAPRQMYDIDLFDLAPEGAQLKYADGDVIDVPAGPLAGKIDELHARRPRPVVICYVDTGAYEHYRPDASRFPGHEKRKDAVPNRPHAPAEGSVIGWDTGWAGERWLDIREGSRDAFAEAVWARFDLAERMGCDGVEPDQNNPRGNDPGFRIPLADQLSWYREVARQAHARGLSVGMKNGHNEPGTAARLVDSFDWALPEECVEFAECGELKAFVAAGKAVFAVDYRKSVADPAKACRTHRRHGLDGLIKDEPPTGAYRKACR</sequence>
<protein>
    <recommendedName>
        <fullName evidence="3">Glycoside-hydrolase family GH114 TIM-barrel domain-containing protein</fullName>
    </recommendedName>
</protein>
<dbReference type="Proteomes" id="UP000195880">
    <property type="component" value="Chromosome"/>
</dbReference>
<evidence type="ECO:0000313" key="4">
    <source>
        <dbReference type="EMBL" id="ARX84447.1"/>
    </source>
</evidence>
<dbReference type="KEGG" id="salf:SMD44_03885"/>
<dbReference type="OrthoDB" id="319933at2"/>
<evidence type="ECO:0000313" key="5">
    <source>
        <dbReference type="Proteomes" id="UP000195880"/>
    </source>
</evidence>
<reference evidence="4 5" key="1">
    <citation type="submission" date="2017-05" db="EMBL/GenBank/DDBJ databases">
        <title>Streptomyces alboflavus Genome sequencing and assembly.</title>
        <authorList>
            <person name="Wang Y."/>
            <person name="Du B."/>
            <person name="Ding Y."/>
            <person name="Liu H."/>
            <person name="Hou Q."/>
            <person name="Liu K."/>
            <person name="Wang C."/>
            <person name="Yao L."/>
        </authorList>
    </citation>
    <scope>NUCLEOTIDE SEQUENCE [LARGE SCALE GENOMIC DNA]</scope>
    <source>
        <strain evidence="4 5">MDJK44</strain>
    </source>
</reference>
<dbReference type="InterPro" id="IPR017853">
    <property type="entry name" value="GH"/>
</dbReference>
<accession>A0A1Z1WDD6</accession>
<dbReference type="Pfam" id="PF03537">
    <property type="entry name" value="Glyco_hydro_114"/>
    <property type="match status" value="1"/>
</dbReference>
<organism evidence="4 5">
    <name type="scientific">Streptomyces alboflavus</name>
    <dbReference type="NCBI Taxonomy" id="67267"/>
    <lineage>
        <taxon>Bacteria</taxon>
        <taxon>Bacillati</taxon>
        <taxon>Actinomycetota</taxon>
        <taxon>Actinomycetes</taxon>
        <taxon>Kitasatosporales</taxon>
        <taxon>Streptomycetaceae</taxon>
        <taxon>Streptomyces</taxon>
    </lineage>
</organism>
<evidence type="ECO:0000259" key="3">
    <source>
        <dbReference type="Pfam" id="PF03537"/>
    </source>
</evidence>
<dbReference type="EMBL" id="CP021748">
    <property type="protein sequence ID" value="ARX84447.1"/>
    <property type="molecule type" value="Genomic_DNA"/>
</dbReference>
<name>A0A1Z1WDD6_9ACTN</name>
<dbReference type="RefSeq" id="WP_087884693.1">
    <property type="nucleotide sequence ID" value="NZ_CP021748.1"/>
</dbReference>
<keyword evidence="5" id="KW-1185">Reference proteome</keyword>
<dbReference type="PANTHER" id="PTHR35273">
    <property type="entry name" value="ALPHA-1,4 POLYGALACTOSAMINIDASE, PUTATIVE (AFU_ORTHOLOGUE AFUA_3G07890)-RELATED"/>
    <property type="match status" value="1"/>
</dbReference>
<feature type="chain" id="PRO_5012170290" description="Glycoside-hydrolase family GH114 TIM-barrel domain-containing protein" evidence="2">
    <location>
        <begin position="31"/>
        <end position="326"/>
    </location>
</feature>
<dbReference type="SUPFAM" id="SSF51445">
    <property type="entry name" value="(Trans)glycosidases"/>
    <property type="match status" value="1"/>
</dbReference>
<keyword evidence="2" id="KW-0732">Signal</keyword>
<dbReference type="PANTHER" id="PTHR35273:SF2">
    <property type="entry name" value="ALPHA-GALACTOSIDASE"/>
    <property type="match status" value="1"/>
</dbReference>
<feature type="region of interest" description="Disordered" evidence="1">
    <location>
        <begin position="131"/>
        <end position="157"/>
    </location>
</feature>
<dbReference type="InterPro" id="IPR013785">
    <property type="entry name" value="Aldolase_TIM"/>
</dbReference>
<evidence type="ECO:0000256" key="2">
    <source>
        <dbReference type="SAM" id="SignalP"/>
    </source>
</evidence>
<feature type="compositionally biased region" description="Basic and acidic residues" evidence="1">
    <location>
        <begin position="131"/>
        <end position="145"/>
    </location>
</feature>
<evidence type="ECO:0000256" key="1">
    <source>
        <dbReference type="SAM" id="MobiDB-lite"/>
    </source>
</evidence>
<dbReference type="PROSITE" id="PS51257">
    <property type="entry name" value="PROKAR_LIPOPROTEIN"/>
    <property type="match status" value="1"/>
</dbReference>
<dbReference type="STRING" id="67267.GCA_000716675_04561"/>
<feature type="signal peptide" evidence="2">
    <location>
        <begin position="1"/>
        <end position="30"/>
    </location>
</feature>
<dbReference type="Gene3D" id="3.20.20.70">
    <property type="entry name" value="Aldolase class I"/>
    <property type="match status" value="1"/>
</dbReference>
<proteinExistence type="predicted"/>
<dbReference type="eggNOG" id="COG3868">
    <property type="taxonomic scope" value="Bacteria"/>
</dbReference>
<dbReference type="InterPro" id="IPR004352">
    <property type="entry name" value="GH114_TIM-barrel"/>
</dbReference>